<dbReference type="Proteomes" id="UP001155057">
    <property type="component" value="Unassembled WGS sequence"/>
</dbReference>
<evidence type="ECO:0000256" key="2">
    <source>
        <dbReference type="SAM" id="SignalP"/>
    </source>
</evidence>
<dbReference type="RefSeq" id="WP_259123865.1">
    <property type="nucleotide sequence ID" value="NZ_JANTZO010000005.1"/>
</dbReference>
<feature type="compositionally biased region" description="Polar residues" evidence="1">
    <location>
        <begin position="500"/>
        <end position="510"/>
    </location>
</feature>
<sequence length="582" mass="64453">MATKRLFWGVLLLLVPLGAAAQPESSVPIDKVVFFKSGVSYVEHRGAVQGTTTMTLRFRDEQMKDVLKSLVLQDLGGGRVGTINYPSQDPLSRTLEGFQVDLSEPEGLGTLSNQLRGAAVTLTTADETIDGTIVSADPQDGPHGATQWHLTLYREEGLQSVALDHVQHLRFEDPALQAEMRKALDAVARARNQDENAVRLRFRGQGTRPVRAGYVVEAPVWKTSYRLLLPDTNEGQGQMQGWAIVENQTDADWEGVDLTLVSGRPISFVQDLYTPTYVDRPVVPPTAGEPLPPKQYREGISRDTVTAATQGDVDFDASLDRSRQVEAGQSAPRARAAQAESDPQMDPSQGDTRFVTYALNQDVQVDAGGGRTEETVQTGTIVEGVLTITRRRVASQTYTIENEGGTAASVIIEHPRRDGWSLGAPSNVEERTASDYRLRTAVGAGETVELVVEEAKTLTRRHQLLETDRDQLLSYGRTGALPDDVREALEEAADLQRKVSQTNKQLSQARQELDRLRSEQSRIRENMKAVEQSSDYYQRLLDKLSSTEDRIETLNERIATLEAERGERSDRLGQYLQDLTIR</sequence>
<organism evidence="3 4">
    <name type="scientific">Salinibacter ruber</name>
    <dbReference type="NCBI Taxonomy" id="146919"/>
    <lineage>
        <taxon>Bacteria</taxon>
        <taxon>Pseudomonadati</taxon>
        <taxon>Rhodothermota</taxon>
        <taxon>Rhodothermia</taxon>
        <taxon>Rhodothermales</taxon>
        <taxon>Salinibacteraceae</taxon>
        <taxon>Salinibacter</taxon>
    </lineage>
</organism>
<evidence type="ECO:0000256" key="1">
    <source>
        <dbReference type="SAM" id="MobiDB-lite"/>
    </source>
</evidence>
<keyword evidence="2" id="KW-0732">Signal</keyword>
<reference evidence="3" key="1">
    <citation type="submission" date="2022-08" db="EMBL/GenBank/DDBJ databases">
        <title>Genomic Encyclopedia of Type Strains, Phase V (KMG-V): Genome sequencing to study the core and pangenomes of soil and plant-associated prokaryotes.</title>
        <authorList>
            <person name="Whitman W."/>
        </authorList>
    </citation>
    <scope>NUCLEOTIDE SEQUENCE</scope>
    <source>
        <strain evidence="3">SP3049</strain>
    </source>
</reference>
<feature type="region of interest" description="Disordered" evidence="1">
    <location>
        <begin position="322"/>
        <end position="351"/>
    </location>
</feature>
<dbReference type="SUPFAM" id="SSF57997">
    <property type="entry name" value="Tropomyosin"/>
    <property type="match status" value="1"/>
</dbReference>
<feature type="region of interest" description="Disordered" evidence="1">
    <location>
        <begin position="500"/>
        <end position="519"/>
    </location>
</feature>
<dbReference type="EMBL" id="JANUAE010000004">
    <property type="protein sequence ID" value="MCS3709904.1"/>
    <property type="molecule type" value="Genomic_DNA"/>
</dbReference>
<feature type="chain" id="PRO_5040956279" evidence="2">
    <location>
        <begin position="22"/>
        <end position="582"/>
    </location>
</feature>
<proteinExistence type="predicted"/>
<dbReference type="Gene3D" id="1.20.120.330">
    <property type="entry name" value="Nucleotidyltransferases domain 2"/>
    <property type="match status" value="1"/>
</dbReference>
<feature type="signal peptide" evidence="2">
    <location>
        <begin position="1"/>
        <end position="21"/>
    </location>
</feature>
<evidence type="ECO:0000313" key="4">
    <source>
        <dbReference type="Proteomes" id="UP001155057"/>
    </source>
</evidence>
<name>A0A9X2TJ07_9BACT</name>
<accession>A0A9X2TJ07</accession>
<dbReference type="AlphaFoldDB" id="A0A9X2TJ07"/>
<gene>
    <name evidence="3" type="ORF">GGP61_001508</name>
</gene>
<comment type="caution">
    <text evidence="3">The sequence shown here is derived from an EMBL/GenBank/DDBJ whole genome shotgun (WGS) entry which is preliminary data.</text>
</comment>
<protein>
    <submittedName>
        <fullName evidence="3">Coiled-coil protein SlyX</fullName>
    </submittedName>
</protein>
<evidence type="ECO:0000313" key="3">
    <source>
        <dbReference type="EMBL" id="MCS3709904.1"/>
    </source>
</evidence>